<dbReference type="PANTHER" id="PTHR47505">
    <property type="entry name" value="DNA UTILIZATION PROTEIN YHGH"/>
    <property type="match status" value="1"/>
</dbReference>
<dbReference type="SUPFAM" id="SSF53271">
    <property type="entry name" value="PRTase-like"/>
    <property type="match status" value="1"/>
</dbReference>
<dbReference type="Proteomes" id="UP001055437">
    <property type="component" value="Chromosome"/>
</dbReference>
<dbReference type="PANTHER" id="PTHR47505:SF1">
    <property type="entry name" value="DNA UTILIZATION PROTEIN YHGH"/>
    <property type="match status" value="1"/>
</dbReference>
<keyword evidence="6" id="KW-1185">Reference proteome</keyword>
<gene>
    <name evidence="3" type="ORF">CP523_10295</name>
    <name evidence="4" type="ORF">NH397_02640</name>
</gene>
<evidence type="ECO:0000313" key="4">
    <source>
        <dbReference type="EMBL" id="USS01353.1"/>
    </source>
</evidence>
<proteinExistence type="inferred from homology"/>
<evidence type="ECO:0000313" key="6">
    <source>
        <dbReference type="Proteomes" id="UP001055437"/>
    </source>
</evidence>
<evidence type="ECO:0000256" key="1">
    <source>
        <dbReference type="ARBA" id="ARBA00008007"/>
    </source>
</evidence>
<accession>A0A9N7JM70</accession>
<dbReference type="InterPro" id="IPR029057">
    <property type="entry name" value="PRTase-like"/>
</dbReference>
<reference evidence="3 5" key="1">
    <citation type="submission" date="2017-09" db="EMBL/GenBank/DDBJ databases">
        <authorList>
            <person name="Thomas P."/>
            <person name="Seyboldt C."/>
        </authorList>
    </citation>
    <scope>NUCLEOTIDE SEQUENCE [LARGE SCALE GENOMIC DNA]</scope>
    <source>
        <strain evidence="3 5">DSM 7534</strain>
    </source>
</reference>
<dbReference type="Proteomes" id="UP000280586">
    <property type="component" value="Chromosome"/>
</dbReference>
<sequence length="215" mass="24501">MGKRIIKILKPILDSVLDIIYPEKSNCINCYADDYIGLCPKCINSIKRIKTEEKIKPFAYYNGAIKKLILELKYKNNFLAAKILGEFISALIKENNIEADVILYVPLSKRSYKKRGYNQSKLIANIVSEKCNIEISNSLIKVKNTKEQKTLSKDERMSNLIDAFDIKDYNEVKNKRVILIDDVVTTGATLLECEKILKKFNASTINILTVAKSNI</sequence>
<dbReference type="Gene3D" id="3.40.50.2020">
    <property type="match status" value="1"/>
</dbReference>
<evidence type="ECO:0000259" key="2">
    <source>
        <dbReference type="Pfam" id="PF00156"/>
    </source>
</evidence>
<organism evidence="3 5">
    <name type="scientific">Clostridium septicum</name>
    <dbReference type="NCBI Taxonomy" id="1504"/>
    <lineage>
        <taxon>Bacteria</taxon>
        <taxon>Bacillati</taxon>
        <taxon>Bacillota</taxon>
        <taxon>Clostridia</taxon>
        <taxon>Eubacteriales</taxon>
        <taxon>Clostridiaceae</taxon>
        <taxon>Clostridium</taxon>
    </lineage>
</organism>
<comment type="similarity">
    <text evidence="1">Belongs to the ComF/GntX family.</text>
</comment>
<reference evidence="4" key="2">
    <citation type="submission" date="2022-06" db="EMBL/GenBank/DDBJ databases">
        <authorList>
            <person name="Holder M.E."/>
            <person name="Ajami N.J."/>
            <person name="Petrosino J.F."/>
        </authorList>
    </citation>
    <scope>NUCLEOTIDE SEQUENCE</scope>
    <source>
        <strain evidence="4">RMA 8861</strain>
    </source>
</reference>
<feature type="domain" description="Phosphoribosyltransferase" evidence="2">
    <location>
        <begin position="141"/>
        <end position="212"/>
    </location>
</feature>
<dbReference type="OrthoDB" id="9779910at2"/>
<dbReference type="RefSeq" id="WP_066674293.1">
    <property type="nucleotide sequence ID" value="NZ_CABMIZ010000004.1"/>
</dbReference>
<dbReference type="CDD" id="cd06223">
    <property type="entry name" value="PRTases_typeI"/>
    <property type="match status" value="1"/>
</dbReference>
<dbReference type="KEGG" id="csep:CP523_10295"/>
<protein>
    <submittedName>
        <fullName evidence="3">ComF family protein</fullName>
    </submittedName>
</protein>
<evidence type="ECO:0000313" key="5">
    <source>
        <dbReference type="Proteomes" id="UP000280586"/>
    </source>
</evidence>
<dbReference type="Pfam" id="PF00156">
    <property type="entry name" value="Pribosyltran"/>
    <property type="match status" value="1"/>
</dbReference>
<evidence type="ECO:0000313" key="3">
    <source>
        <dbReference type="EMBL" id="AYE34759.1"/>
    </source>
</evidence>
<dbReference type="AlphaFoldDB" id="A0A9N7JM70"/>
<dbReference type="InterPro" id="IPR051910">
    <property type="entry name" value="ComF/GntX_DNA_util-trans"/>
</dbReference>
<dbReference type="InterPro" id="IPR000836">
    <property type="entry name" value="PRTase_dom"/>
</dbReference>
<dbReference type="EMBL" id="CP099799">
    <property type="protein sequence ID" value="USS01353.1"/>
    <property type="molecule type" value="Genomic_DNA"/>
</dbReference>
<dbReference type="EMBL" id="CP023671">
    <property type="protein sequence ID" value="AYE34759.1"/>
    <property type="molecule type" value="Genomic_DNA"/>
</dbReference>
<dbReference type="GeneID" id="303561070"/>
<name>A0A9N7JM70_CLOSE</name>